<dbReference type="RefSeq" id="WP_106660282.1">
    <property type="nucleotide sequence ID" value="NZ_PJEO01000049.1"/>
</dbReference>
<dbReference type="InterPro" id="IPR013022">
    <property type="entry name" value="Xyl_isomerase-like_TIM-brl"/>
</dbReference>
<dbReference type="EMBL" id="PJEO01000049">
    <property type="protein sequence ID" value="PKQ44539.1"/>
    <property type="molecule type" value="Genomic_DNA"/>
</dbReference>
<dbReference type="SUPFAM" id="SSF51658">
    <property type="entry name" value="Xylose isomerase-like"/>
    <property type="match status" value="1"/>
</dbReference>
<feature type="domain" description="Xylose isomerase-like TIM barrel" evidence="1">
    <location>
        <begin position="48"/>
        <end position="285"/>
    </location>
</feature>
<dbReference type="InterPro" id="IPR050312">
    <property type="entry name" value="IolE/XylAMocC-like"/>
</dbReference>
<dbReference type="PANTHER" id="PTHR12110">
    <property type="entry name" value="HYDROXYPYRUVATE ISOMERASE"/>
    <property type="match status" value="1"/>
</dbReference>
<dbReference type="OrthoDB" id="9798407at2"/>
<dbReference type="AlphaFoldDB" id="A0A2N3HHU5"/>
<reference evidence="2 3" key="1">
    <citation type="submission" date="2017-12" db="EMBL/GenBank/DDBJ databases">
        <title>Confluentibacter flavum sp. nov., isolated from the saline lake.</title>
        <authorList>
            <person name="Yu L."/>
        </authorList>
    </citation>
    <scope>NUCLEOTIDE SEQUENCE [LARGE SCALE GENOMIC DNA]</scope>
    <source>
        <strain evidence="2 3">3B</strain>
    </source>
</reference>
<dbReference type="Gene3D" id="3.20.20.150">
    <property type="entry name" value="Divalent-metal-dependent TIM barrel enzymes"/>
    <property type="match status" value="1"/>
</dbReference>
<proteinExistence type="predicted"/>
<name>A0A2N3HHU5_9FLAO</name>
<dbReference type="InterPro" id="IPR036237">
    <property type="entry name" value="Xyl_isomerase-like_sf"/>
</dbReference>
<evidence type="ECO:0000313" key="3">
    <source>
        <dbReference type="Proteomes" id="UP000233435"/>
    </source>
</evidence>
<dbReference type="PANTHER" id="PTHR12110:SF41">
    <property type="entry name" value="INOSOSE DEHYDRATASE"/>
    <property type="match status" value="1"/>
</dbReference>
<keyword evidence="2" id="KW-0413">Isomerase</keyword>
<protein>
    <submittedName>
        <fullName evidence="2">Sugar phosphate isomerase/epimerase</fullName>
    </submittedName>
</protein>
<evidence type="ECO:0000259" key="1">
    <source>
        <dbReference type="Pfam" id="PF01261"/>
    </source>
</evidence>
<organism evidence="2 3">
    <name type="scientific">Confluentibacter flavum</name>
    <dbReference type="NCBI Taxonomy" id="1909700"/>
    <lineage>
        <taxon>Bacteria</taxon>
        <taxon>Pseudomonadati</taxon>
        <taxon>Bacteroidota</taxon>
        <taxon>Flavobacteriia</taxon>
        <taxon>Flavobacteriales</taxon>
        <taxon>Flavobacteriaceae</taxon>
        <taxon>Confluentibacter</taxon>
    </lineage>
</organism>
<keyword evidence="3" id="KW-1185">Reference proteome</keyword>
<dbReference type="GO" id="GO:0016853">
    <property type="term" value="F:isomerase activity"/>
    <property type="evidence" value="ECO:0007669"/>
    <property type="project" value="UniProtKB-KW"/>
</dbReference>
<comment type="caution">
    <text evidence="2">The sequence shown here is derived from an EMBL/GenBank/DDBJ whole genome shotgun (WGS) entry which is preliminary data.</text>
</comment>
<dbReference type="Pfam" id="PF01261">
    <property type="entry name" value="AP_endonuc_2"/>
    <property type="match status" value="1"/>
</dbReference>
<accession>A0A2N3HHU5</accession>
<dbReference type="Proteomes" id="UP000233435">
    <property type="component" value="Unassembled WGS sequence"/>
</dbReference>
<evidence type="ECO:0000313" key="2">
    <source>
        <dbReference type="EMBL" id="PKQ44539.1"/>
    </source>
</evidence>
<gene>
    <name evidence="2" type="ORF">CSW08_12875</name>
</gene>
<sequence>MKNIKYSHMNHWKNIPYKKIDNFREFYYEDKTNTAYYTDWDRILRYQKALGFDGIELAPWDFPELLPLFGSAKAFSEFAAERGIVVSGMFHLIDKSHDSSHYQQTIDEGKRAVDLLVEFGGVHLNSAPGNNYFGNGPLNRDQIKAAAKVITEIGRYATDQGVEIGIHNEFFLAINKENHKEYIELTDPRYVHYCMDTAQVALLGEDILEFYDTYHERINNFHLKDTATPKLPDDIRHSQDIEIVDDGTRWFWEPGEGVLDFEGLYKLLKKHNFKGWISLETDQTPDLLASMALSRYYIDQKLNPIYK</sequence>